<keyword evidence="1" id="KW-0732">Signal</keyword>
<organism evidence="3 4">
    <name type="scientific">Nothobranchius furzeri</name>
    <name type="common">Turquoise killifish</name>
    <dbReference type="NCBI Taxonomy" id="105023"/>
    <lineage>
        <taxon>Eukaryota</taxon>
        <taxon>Metazoa</taxon>
        <taxon>Chordata</taxon>
        <taxon>Craniata</taxon>
        <taxon>Vertebrata</taxon>
        <taxon>Euteleostomi</taxon>
        <taxon>Actinopterygii</taxon>
        <taxon>Neopterygii</taxon>
        <taxon>Teleostei</taxon>
        <taxon>Neoteleostei</taxon>
        <taxon>Acanthomorphata</taxon>
        <taxon>Ovalentaria</taxon>
        <taxon>Atherinomorphae</taxon>
        <taxon>Cyprinodontiformes</taxon>
        <taxon>Nothobranchiidae</taxon>
        <taxon>Nothobranchius</taxon>
    </lineage>
</organism>
<dbReference type="GeneTree" id="ENSGT00940000163509"/>
<evidence type="ECO:0000259" key="2">
    <source>
        <dbReference type="PROSITE" id="PS50835"/>
    </source>
</evidence>
<evidence type="ECO:0000313" key="3">
    <source>
        <dbReference type="Ensembl" id="ENSNFUP00015032011.1"/>
    </source>
</evidence>
<dbReference type="AlphaFoldDB" id="A0A8C6M6I4"/>
<evidence type="ECO:0000256" key="1">
    <source>
        <dbReference type="SAM" id="SignalP"/>
    </source>
</evidence>
<evidence type="ECO:0000313" key="4">
    <source>
        <dbReference type="Proteomes" id="UP000694548"/>
    </source>
</evidence>
<protein>
    <submittedName>
        <fullName evidence="3">Hepatitis A virus cellular receptor 1-like</fullName>
    </submittedName>
</protein>
<dbReference type="SUPFAM" id="SSF48726">
    <property type="entry name" value="Immunoglobulin"/>
    <property type="match status" value="1"/>
</dbReference>
<name>A0A8C6M6I4_NOTFU</name>
<dbReference type="PANTHER" id="PTHR46608">
    <property type="entry name" value="T-CELL IMMUNOGLOBULIN AND MUCIN DOMAIN-CONTAINING PROTEIN 4"/>
    <property type="match status" value="1"/>
</dbReference>
<reference evidence="3" key="1">
    <citation type="submission" date="2025-08" db="UniProtKB">
        <authorList>
            <consortium name="Ensembl"/>
        </authorList>
    </citation>
    <scope>IDENTIFICATION</scope>
</reference>
<feature type="signal peptide" evidence="1">
    <location>
        <begin position="1"/>
        <end position="26"/>
    </location>
</feature>
<feature type="domain" description="Ig-like" evidence="2">
    <location>
        <begin position="7"/>
        <end position="112"/>
    </location>
</feature>
<proteinExistence type="predicted"/>
<dbReference type="GO" id="GO:0043277">
    <property type="term" value="P:apoptotic cell clearance"/>
    <property type="evidence" value="ECO:0007669"/>
    <property type="project" value="TreeGrafter"/>
</dbReference>
<dbReference type="InterPro" id="IPR007110">
    <property type="entry name" value="Ig-like_dom"/>
</dbReference>
<dbReference type="GO" id="GO:0060097">
    <property type="term" value="P:cytoskeletal rearrangement involved in phagocytosis, engulfment"/>
    <property type="evidence" value="ECO:0007669"/>
    <property type="project" value="TreeGrafter"/>
</dbReference>
<keyword evidence="4" id="KW-1185">Reference proteome</keyword>
<reference evidence="3" key="2">
    <citation type="submission" date="2025-09" db="UniProtKB">
        <authorList>
            <consortium name="Ensembl"/>
        </authorList>
    </citation>
    <scope>IDENTIFICATION</scope>
</reference>
<dbReference type="InterPro" id="IPR013783">
    <property type="entry name" value="Ig-like_fold"/>
</dbReference>
<dbReference type="Proteomes" id="UP000694548">
    <property type="component" value="Unassembled WGS sequence"/>
</dbReference>
<feature type="chain" id="PRO_5034321606" evidence="1">
    <location>
        <begin position="27"/>
        <end position="272"/>
    </location>
</feature>
<sequence>MAAVSPPAFVVVLFVLSGGPLPHGSCFKVREGGVASLSCQYSVKRFGLSRVCWGRSCGTFWCSNILVQTDENGVISKVDDRYRLTGDILDGQMDLDILNVRWTDSGPYCCRVDIDGLFNDKKMIMNLRVVRASSSSLPRTTTAITMMTGAVSKTMVTGASKGVTTAGGWVLPVWRAQFDQNGFSVLSVSLRLCSQLENIAVISARPSEEELHPVSLGLHHSGGLSTISLPSDECSCPLTVPERVVGHHCSFPLHGLQTWYPQRSSEVQLFLL</sequence>
<dbReference type="Gene3D" id="2.60.40.10">
    <property type="entry name" value="Immunoglobulins"/>
    <property type="match status" value="1"/>
</dbReference>
<accession>A0A8C6M6I4</accession>
<dbReference type="PANTHER" id="PTHR46608:SF2">
    <property type="entry name" value="T CELL IMMUNOGLOBULIN AND MUCIN DOMAIN CONTAINING 4 PRECURSOR"/>
    <property type="match status" value="1"/>
</dbReference>
<dbReference type="Ensembl" id="ENSNFUT00015033456.1">
    <property type="protein sequence ID" value="ENSNFUP00015032011.1"/>
    <property type="gene ID" value="ENSNFUG00015015673.1"/>
</dbReference>
<dbReference type="InterPro" id="IPR036179">
    <property type="entry name" value="Ig-like_dom_sf"/>
</dbReference>
<gene>
    <name evidence="3" type="primary">timd4</name>
</gene>
<dbReference type="Pfam" id="PF07686">
    <property type="entry name" value="V-set"/>
    <property type="match status" value="1"/>
</dbReference>
<dbReference type="InterPro" id="IPR013106">
    <property type="entry name" value="Ig_V-set"/>
</dbReference>
<dbReference type="GO" id="GO:0001786">
    <property type="term" value="F:phosphatidylserine binding"/>
    <property type="evidence" value="ECO:0007669"/>
    <property type="project" value="TreeGrafter"/>
</dbReference>
<dbReference type="PROSITE" id="PS50835">
    <property type="entry name" value="IG_LIKE"/>
    <property type="match status" value="1"/>
</dbReference>